<feature type="transmembrane region" description="Helical" evidence="6">
    <location>
        <begin position="150"/>
        <end position="169"/>
    </location>
</feature>
<sequence length="352" mass="37609">MAKTITAKILIMSSTGTRVLLVLASLVIVIAGLKAASTIIVPLLMALFIAIITTPFMLWLTGKGVPKWAALGLILLMLAGFILTVGSLISSSVDQFSALLPAYENKLRTAITLLSDWAARHQLTGFTGGEFAVVDPKAAAQIIGGLVGSLGRIVGDSLLIFFTVVFLLVEASTIPTKIRAILSDPDTTLERLSEFLSAVKQYLVIKSLTSLITGVIVTAWLFILGVDFAVLWGSIAFFMNFVPYVGSIIAAVPVVFLAFLDAGVQDALLVAVGFLAINLVVGNLIEPRFMGRGLGLSTLVVFVSLIFWGWVFGPVGMFLSAPLTMLVKIALENDPRSRWIAILLSSGSLRRQ</sequence>
<evidence type="ECO:0000256" key="6">
    <source>
        <dbReference type="SAM" id="Phobius"/>
    </source>
</evidence>
<name>A0A381PIN5_9ZZZZ</name>
<evidence type="ECO:0000313" key="7">
    <source>
        <dbReference type="EMBL" id="SUZ66876.1"/>
    </source>
</evidence>
<feature type="transmembrane region" description="Helical" evidence="6">
    <location>
        <begin position="9"/>
        <end position="33"/>
    </location>
</feature>
<feature type="transmembrane region" description="Helical" evidence="6">
    <location>
        <begin position="241"/>
        <end position="260"/>
    </location>
</feature>
<comment type="similarity">
    <text evidence="2">Belongs to the autoinducer-2 exporter (AI-2E) (TC 2.A.86) family.</text>
</comment>
<dbReference type="AlphaFoldDB" id="A0A381PIN5"/>
<keyword evidence="3 6" id="KW-0812">Transmembrane</keyword>
<dbReference type="PANTHER" id="PTHR21716">
    <property type="entry name" value="TRANSMEMBRANE PROTEIN"/>
    <property type="match status" value="1"/>
</dbReference>
<reference evidence="7" key="1">
    <citation type="submission" date="2018-05" db="EMBL/GenBank/DDBJ databases">
        <authorList>
            <person name="Lanie J.A."/>
            <person name="Ng W.-L."/>
            <person name="Kazmierczak K.M."/>
            <person name="Andrzejewski T.M."/>
            <person name="Davidsen T.M."/>
            <person name="Wayne K.J."/>
            <person name="Tettelin H."/>
            <person name="Glass J.I."/>
            <person name="Rusch D."/>
            <person name="Podicherti R."/>
            <person name="Tsui H.-C.T."/>
            <person name="Winkler M.E."/>
        </authorList>
    </citation>
    <scope>NUCLEOTIDE SEQUENCE</scope>
</reference>
<feature type="transmembrane region" description="Helical" evidence="6">
    <location>
        <begin position="267"/>
        <end position="285"/>
    </location>
</feature>
<evidence type="ECO:0000256" key="2">
    <source>
        <dbReference type="ARBA" id="ARBA00009773"/>
    </source>
</evidence>
<keyword evidence="4 6" id="KW-1133">Transmembrane helix</keyword>
<feature type="transmembrane region" description="Helical" evidence="6">
    <location>
        <begin position="68"/>
        <end position="89"/>
    </location>
</feature>
<dbReference type="EMBL" id="UINC01000995">
    <property type="protein sequence ID" value="SUZ66876.1"/>
    <property type="molecule type" value="Genomic_DNA"/>
</dbReference>
<comment type="subcellular location">
    <subcellularLocation>
        <location evidence="1">Membrane</location>
        <topology evidence="1">Multi-pass membrane protein</topology>
    </subcellularLocation>
</comment>
<protein>
    <recommendedName>
        <fullName evidence="8">AI-2 transport protein TqsA</fullName>
    </recommendedName>
</protein>
<evidence type="ECO:0000256" key="1">
    <source>
        <dbReference type="ARBA" id="ARBA00004141"/>
    </source>
</evidence>
<dbReference type="PANTHER" id="PTHR21716:SF64">
    <property type="entry name" value="AI-2 TRANSPORT PROTEIN TQSA"/>
    <property type="match status" value="1"/>
</dbReference>
<evidence type="ECO:0000256" key="5">
    <source>
        <dbReference type="ARBA" id="ARBA00023136"/>
    </source>
</evidence>
<dbReference type="Pfam" id="PF01594">
    <property type="entry name" value="AI-2E_transport"/>
    <property type="match status" value="1"/>
</dbReference>
<evidence type="ECO:0000256" key="3">
    <source>
        <dbReference type="ARBA" id="ARBA00022692"/>
    </source>
</evidence>
<evidence type="ECO:0008006" key="8">
    <source>
        <dbReference type="Google" id="ProtNLM"/>
    </source>
</evidence>
<feature type="transmembrane region" description="Helical" evidence="6">
    <location>
        <begin position="305"/>
        <end position="331"/>
    </location>
</feature>
<evidence type="ECO:0000256" key="4">
    <source>
        <dbReference type="ARBA" id="ARBA00022989"/>
    </source>
</evidence>
<dbReference type="GO" id="GO:0055085">
    <property type="term" value="P:transmembrane transport"/>
    <property type="evidence" value="ECO:0007669"/>
    <property type="project" value="TreeGrafter"/>
</dbReference>
<keyword evidence="5 6" id="KW-0472">Membrane</keyword>
<dbReference type="GO" id="GO:0016020">
    <property type="term" value="C:membrane"/>
    <property type="evidence" value="ECO:0007669"/>
    <property type="project" value="UniProtKB-SubCell"/>
</dbReference>
<proteinExistence type="inferred from homology"/>
<dbReference type="InterPro" id="IPR002549">
    <property type="entry name" value="AI-2E-like"/>
</dbReference>
<gene>
    <name evidence="7" type="ORF">METZ01_LOCUS19730</name>
</gene>
<organism evidence="7">
    <name type="scientific">marine metagenome</name>
    <dbReference type="NCBI Taxonomy" id="408172"/>
    <lineage>
        <taxon>unclassified sequences</taxon>
        <taxon>metagenomes</taxon>
        <taxon>ecological metagenomes</taxon>
    </lineage>
</organism>
<feature type="transmembrane region" description="Helical" evidence="6">
    <location>
        <begin position="211"/>
        <end position="235"/>
    </location>
</feature>
<feature type="transmembrane region" description="Helical" evidence="6">
    <location>
        <begin position="39"/>
        <end position="61"/>
    </location>
</feature>
<accession>A0A381PIN5</accession>